<dbReference type="GO" id="GO:0004497">
    <property type="term" value="F:monooxygenase activity"/>
    <property type="evidence" value="ECO:0007669"/>
    <property type="project" value="UniProtKB-KW"/>
</dbReference>
<evidence type="ECO:0000256" key="6">
    <source>
        <dbReference type="ARBA" id="ARBA00023004"/>
    </source>
</evidence>
<feature type="binding site" description="axial binding residue" evidence="8">
    <location>
        <position position="463"/>
    </location>
    <ligand>
        <name>heme</name>
        <dbReference type="ChEBI" id="CHEBI:30413"/>
    </ligand>
    <ligandPart>
        <name>Fe</name>
        <dbReference type="ChEBI" id="CHEBI:18248"/>
    </ligandPart>
</feature>
<evidence type="ECO:0000256" key="2">
    <source>
        <dbReference type="ARBA" id="ARBA00010617"/>
    </source>
</evidence>
<dbReference type="GO" id="GO:0005506">
    <property type="term" value="F:iron ion binding"/>
    <property type="evidence" value="ECO:0007669"/>
    <property type="project" value="InterPro"/>
</dbReference>
<evidence type="ECO:0000256" key="8">
    <source>
        <dbReference type="PIRSR" id="PIRSR602401-1"/>
    </source>
</evidence>
<dbReference type="InterPro" id="IPR050364">
    <property type="entry name" value="Cytochrome_P450_fung"/>
</dbReference>
<dbReference type="CDD" id="cd11065">
    <property type="entry name" value="CYP64-like"/>
    <property type="match status" value="1"/>
</dbReference>
<dbReference type="RefSeq" id="XP_046005316.1">
    <property type="nucleotide sequence ID" value="XM_046162966.1"/>
</dbReference>
<feature type="compositionally biased region" description="Basic and acidic residues" evidence="10">
    <location>
        <begin position="291"/>
        <end position="307"/>
    </location>
</feature>
<feature type="signal peptide" evidence="11">
    <location>
        <begin position="1"/>
        <end position="19"/>
    </location>
</feature>
<protein>
    <submittedName>
        <fullName evidence="12">Cytochrome P450</fullName>
    </submittedName>
</protein>
<keyword evidence="5 9" id="KW-0560">Oxidoreductase</keyword>
<dbReference type="PRINTS" id="PR00385">
    <property type="entry name" value="P450"/>
</dbReference>
<dbReference type="PANTHER" id="PTHR46300:SF7">
    <property type="entry name" value="P450, PUTATIVE (EUROFUNG)-RELATED"/>
    <property type="match status" value="1"/>
</dbReference>
<proteinExistence type="inferred from homology"/>
<dbReference type="GO" id="GO:0020037">
    <property type="term" value="F:heme binding"/>
    <property type="evidence" value="ECO:0007669"/>
    <property type="project" value="InterPro"/>
</dbReference>
<comment type="caution">
    <text evidence="12">The sequence shown here is derived from an EMBL/GenBank/DDBJ whole genome shotgun (WGS) entry which is preliminary data.</text>
</comment>
<dbReference type="InterPro" id="IPR036396">
    <property type="entry name" value="Cyt_P450_sf"/>
</dbReference>
<gene>
    <name evidence="12" type="ORF">B0I36DRAFT_49455</name>
</gene>
<evidence type="ECO:0000313" key="12">
    <source>
        <dbReference type="EMBL" id="KAH7014349.1"/>
    </source>
</evidence>
<keyword evidence="7 9" id="KW-0503">Monooxygenase</keyword>
<keyword evidence="11" id="KW-0732">Signal</keyword>
<name>A0A9P8XS07_9PEZI</name>
<dbReference type="Gene3D" id="1.10.630.10">
    <property type="entry name" value="Cytochrome P450"/>
    <property type="match status" value="1"/>
</dbReference>
<evidence type="ECO:0000256" key="5">
    <source>
        <dbReference type="ARBA" id="ARBA00023002"/>
    </source>
</evidence>
<dbReference type="Proteomes" id="UP000756346">
    <property type="component" value="Unassembled WGS sequence"/>
</dbReference>
<evidence type="ECO:0000256" key="4">
    <source>
        <dbReference type="ARBA" id="ARBA00022723"/>
    </source>
</evidence>
<dbReference type="EMBL" id="JAGTJQ010000013">
    <property type="protein sequence ID" value="KAH7014349.1"/>
    <property type="molecule type" value="Genomic_DNA"/>
</dbReference>
<dbReference type="InterPro" id="IPR002401">
    <property type="entry name" value="Cyt_P450_E_grp-I"/>
</dbReference>
<dbReference type="PRINTS" id="PR00463">
    <property type="entry name" value="EP450I"/>
</dbReference>
<dbReference type="OrthoDB" id="2789670at2759"/>
<dbReference type="InterPro" id="IPR001128">
    <property type="entry name" value="Cyt_P450"/>
</dbReference>
<evidence type="ECO:0000256" key="7">
    <source>
        <dbReference type="ARBA" id="ARBA00023033"/>
    </source>
</evidence>
<organism evidence="12 13">
    <name type="scientific">Microdochium trichocladiopsis</name>
    <dbReference type="NCBI Taxonomy" id="1682393"/>
    <lineage>
        <taxon>Eukaryota</taxon>
        <taxon>Fungi</taxon>
        <taxon>Dikarya</taxon>
        <taxon>Ascomycota</taxon>
        <taxon>Pezizomycotina</taxon>
        <taxon>Sordariomycetes</taxon>
        <taxon>Xylariomycetidae</taxon>
        <taxon>Xylariales</taxon>
        <taxon>Microdochiaceae</taxon>
        <taxon>Microdochium</taxon>
    </lineage>
</organism>
<evidence type="ECO:0000313" key="13">
    <source>
        <dbReference type="Proteomes" id="UP000756346"/>
    </source>
</evidence>
<keyword evidence="6 8" id="KW-0408">Iron</keyword>
<keyword evidence="4 8" id="KW-0479">Metal-binding</keyword>
<evidence type="ECO:0000256" key="11">
    <source>
        <dbReference type="SAM" id="SignalP"/>
    </source>
</evidence>
<comment type="similarity">
    <text evidence="2 9">Belongs to the cytochrome P450 family.</text>
</comment>
<accession>A0A9P8XS07</accession>
<evidence type="ECO:0000256" key="1">
    <source>
        <dbReference type="ARBA" id="ARBA00001971"/>
    </source>
</evidence>
<feature type="chain" id="PRO_5040338506" evidence="11">
    <location>
        <begin position="20"/>
        <end position="562"/>
    </location>
</feature>
<dbReference type="GeneID" id="70192512"/>
<evidence type="ECO:0000256" key="10">
    <source>
        <dbReference type="SAM" id="MobiDB-lite"/>
    </source>
</evidence>
<evidence type="ECO:0000256" key="3">
    <source>
        <dbReference type="ARBA" id="ARBA00022617"/>
    </source>
</evidence>
<keyword evidence="13" id="KW-1185">Reference proteome</keyword>
<dbReference type="SUPFAM" id="SSF48264">
    <property type="entry name" value="Cytochrome P450"/>
    <property type="match status" value="1"/>
</dbReference>
<dbReference type="InterPro" id="IPR017972">
    <property type="entry name" value="Cyt_P450_CS"/>
</dbReference>
<dbReference type="PANTHER" id="PTHR46300">
    <property type="entry name" value="P450, PUTATIVE (EUROFUNG)-RELATED-RELATED"/>
    <property type="match status" value="1"/>
</dbReference>
<dbReference type="Pfam" id="PF00067">
    <property type="entry name" value="p450"/>
    <property type="match status" value="1"/>
</dbReference>
<dbReference type="AlphaFoldDB" id="A0A9P8XS07"/>
<keyword evidence="3 8" id="KW-0349">Heme</keyword>
<dbReference type="PROSITE" id="PS00086">
    <property type="entry name" value="CYTOCHROME_P450"/>
    <property type="match status" value="1"/>
</dbReference>
<reference evidence="12" key="1">
    <citation type="journal article" date="2021" name="Nat. Commun.">
        <title>Genetic determinants of endophytism in the Arabidopsis root mycobiome.</title>
        <authorList>
            <person name="Mesny F."/>
            <person name="Miyauchi S."/>
            <person name="Thiergart T."/>
            <person name="Pickel B."/>
            <person name="Atanasova L."/>
            <person name="Karlsson M."/>
            <person name="Huettel B."/>
            <person name="Barry K.W."/>
            <person name="Haridas S."/>
            <person name="Chen C."/>
            <person name="Bauer D."/>
            <person name="Andreopoulos W."/>
            <person name="Pangilinan J."/>
            <person name="LaButti K."/>
            <person name="Riley R."/>
            <person name="Lipzen A."/>
            <person name="Clum A."/>
            <person name="Drula E."/>
            <person name="Henrissat B."/>
            <person name="Kohler A."/>
            <person name="Grigoriev I.V."/>
            <person name="Martin F.M."/>
            <person name="Hacquard S."/>
        </authorList>
    </citation>
    <scope>NUCLEOTIDE SEQUENCE</scope>
    <source>
        <strain evidence="12">MPI-CAGE-CH-0230</strain>
    </source>
</reference>
<evidence type="ECO:0000256" key="9">
    <source>
        <dbReference type="RuleBase" id="RU000461"/>
    </source>
</evidence>
<comment type="cofactor">
    <cofactor evidence="1 8">
        <name>heme</name>
        <dbReference type="ChEBI" id="CHEBI:30413"/>
    </cofactor>
</comment>
<dbReference type="GO" id="GO:0016705">
    <property type="term" value="F:oxidoreductase activity, acting on paired donors, with incorporation or reduction of molecular oxygen"/>
    <property type="evidence" value="ECO:0007669"/>
    <property type="project" value="InterPro"/>
</dbReference>
<feature type="region of interest" description="Disordered" evidence="10">
    <location>
        <begin position="284"/>
        <end position="307"/>
    </location>
</feature>
<sequence>MKQWLLCLGTSLAAFGVYCLKRARNTKGLPPGPKPWPLLGNIGDFPPPGTPEHEHWSRHKDLYGPISSVTVAGATLILVHDARVAHELLDKNARRTSGRPEMVMANKLCGFEFIAVCLTCDGPIFRRYRRLMHQELGTKTSSARFQDVQEAEVGRQLLRVLKDPRRLDDHYDATSTSMILRMTYGYNIQPDQPDTLVSLVKQTLLDFSLAASPMFWAVDLIPALQYLPDNFPGASFKQSARKWRKNSQASAYVPYNFVRSQMASRPGTRPSSYVSKLVETLSSSPSVSSERSNDKINSDKDNRSGKEILDREDEHAIIWTAASLFGAGSDTSAMTMRIFTFAMIKFPHVQSRAQAEIDRVVGSSRLPGFQDREELPYVNALLKETLRWWPVAAMGFPHTVTEGFEYKDYWMPKGAVILPNVFCMLRDPAVYARPHEFEPKRFLESRLEPDPRDEAFGFGRRVCPGRFFAEASLYLNMAQMLAVFRMSRVLGSDGHEVGVEALDHVSIKPGVLAHPTDFECRVMPRSEQHVQLIRELERRFPFAPGDAGKLALLDDAKPGHFV</sequence>